<organism evidence="1 2">
    <name type="scientific">Paramuricea clavata</name>
    <name type="common">Red gorgonian</name>
    <name type="synonym">Violescent sea-whip</name>
    <dbReference type="NCBI Taxonomy" id="317549"/>
    <lineage>
        <taxon>Eukaryota</taxon>
        <taxon>Metazoa</taxon>
        <taxon>Cnidaria</taxon>
        <taxon>Anthozoa</taxon>
        <taxon>Octocorallia</taxon>
        <taxon>Malacalcyonacea</taxon>
        <taxon>Plexauridae</taxon>
        <taxon>Paramuricea</taxon>
    </lineage>
</organism>
<dbReference type="PANTHER" id="PTHR47510:SF3">
    <property type="entry name" value="ENDO_EXONUCLEASE_PHOSPHATASE DOMAIN-CONTAINING PROTEIN"/>
    <property type="match status" value="1"/>
</dbReference>
<evidence type="ECO:0000313" key="1">
    <source>
        <dbReference type="EMBL" id="CAB4043100.1"/>
    </source>
</evidence>
<accession>A0A6S7KLG7</accession>
<keyword evidence="2" id="KW-1185">Reference proteome</keyword>
<reference evidence="1" key="1">
    <citation type="submission" date="2020-04" db="EMBL/GenBank/DDBJ databases">
        <authorList>
            <person name="Alioto T."/>
            <person name="Alioto T."/>
            <person name="Gomez Garrido J."/>
        </authorList>
    </citation>
    <scope>NUCLEOTIDE SEQUENCE</scope>
    <source>
        <strain evidence="1">A484AB</strain>
    </source>
</reference>
<dbReference type="EMBL" id="CACRXK020031512">
    <property type="protein sequence ID" value="CAB4043100.1"/>
    <property type="molecule type" value="Genomic_DNA"/>
</dbReference>
<evidence type="ECO:0000313" key="2">
    <source>
        <dbReference type="Proteomes" id="UP001152795"/>
    </source>
</evidence>
<dbReference type="OrthoDB" id="412006at2759"/>
<sequence>MKDTNTKKWWDNIKLLSGLSNPSTLKSMIVNGAVLKDADLVEAINKSLGRVADDIPPLKFTPIPVSHIPDKYINSPEAIECSLSGLQERKSVGPDGIPNWLLKNFASELPMFKYVDDSTVSEVLSTKEMDSLTIQQEIDNINQWSTDGLERV</sequence>
<dbReference type="PANTHER" id="PTHR47510">
    <property type="entry name" value="REVERSE TRANSCRIPTASE DOMAIN-CONTAINING PROTEIN"/>
    <property type="match status" value="1"/>
</dbReference>
<comment type="caution">
    <text evidence="1">The sequence shown here is derived from an EMBL/GenBank/DDBJ whole genome shotgun (WGS) entry which is preliminary data.</text>
</comment>
<dbReference type="Proteomes" id="UP001152795">
    <property type="component" value="Unassembled WGS sequence"/>
</dbReference>
<protein>
    <submittedName>
        <fullName evidence="1">Uncharacterized protein</fullName>
    </submittedName>
</protein>
<gene>
    <name evidence="1" type="ORF">PACLA_8A067589</name>
</gene>
<dbReference type="AlphaFoldDB" id="A0A6S7KLG7"/>
<name>A0A6S7KLG7_PARCT</name>
<proteinExistence type="predicted"/>
<feature type="non-terminal residue" evidence="1">
    <location>
        <position position="1"/>
    </location>
</feature>